<dbReference type="InterPro" id="IPR050654">
    <property type="entry name" value="AChE-related_enzymes"/>
</dbReference>
<reference evidence="7" key="1">
    <citation type="submission" date="2020-11" db="EMBL/GenBank/DDBJ databases">
        <authorList>
            <person name="Tran Van P."/>
        </authorList>
    </citation>
    <scope>NUCLEOTIDE SEQUENCE</scope>
</reference>
<evidence type="ECO:0000256" key="3">
    <source>
        <dbReference type="ARBA" id="ARBA00022801"/>
    </source>
</evidence>
<dbReference type="GO" id="GO:0003990">
    <property type="term" value="F:acetylcholinesterase activity"/>
    <property type="evidence" value="ECO:0007669"/>
    <property type="project" value="TreeGrafter"/>
</dbReference>
<name>A0A7R9KSH1_9ACAR</name>
<sequence>MYIILCFSFIICIDVKTTSGVVRGRTLHVLNNTVNQFLNIPYAEPPIGNLRFAPPVPLKQPLNYVINDTKRGKACIQVQSRIMKGEVSEDCLVLNIWTPNAGNNNTNKSQLKPIMFWIHGGALVFGSMNTYNGSFLAAHDVVFVAANYRLGQLGFLYGDREDAPGNVGFYDQLLALKWVRENAEQFGGDRDQMTIFGESAGSWSVSAHILSPLSKGLFKRAIMQSGSAMWGKGRETITKSEALVMAKNSAKHFNCSESEDWLQCLRRVNALEILKTQSKVMFPVFDTIFLPISTQKAFESKKLYSGLLSLEIVKGNNIDVDDYDQCSMGEPYN</sequence>
<evidence type="ECO:0000313" key="7">
    <source>
        <dbReference type="EMBL" id="CAD7627385.1"/>
    </source>
</evidence>
<feature type="chain" id="PRO_5035952784" description="Carboxylic ester hydrolase" evidence="5">
    <location>
        <begin position="21"/>
        <end position="333"/>
    </location>
</feature>
<evidence type="ECO:0000256" key="4">
    <source>
        <dbReference type="ARBA" id="ARBA00023180"/>
    </source>
</evidence>
<keyword evidence="8" id="KW-1185">Reference proteome</keyword>
<dbReference type="EC" id="3.1.1.-" evidence="5"/>
<dbReference type="AlphaFoldDB" id="A0A7R9KSH1"/>
<dbReference type="GO" id="GO:0006581">
    <property type="term" value="P:acetylcholine catabolic process"/>
    <property type="evidence" value="ECO:0007669"/>
    <property type="project" value="TreeGrafter"/>
</dbReference>
<dbReference type="InterPro" id="IPR019826">
    <property type="entry name" value="Carboxylesterase_B_AS"/>
</dbReference>
<dbReference type="PANTHER" id="PTHR43918:SF4">
    <property type="entry name" value="CARBOXYLIC ESTER HYDROLASE"/>
    <property type="match status" value="1"/>
</dbReference>
<dbReference type="Pfam" id="PF00135">
    <property type="entry name" value="COesterase"/>
    <property type="match status" value="1"/>
</dbReference>
<proteinExistence type="inferred from homology"/>
<dbReference type="Proteomes" id="UP000759131">
    <property type="component" value="Unassembled WGS sequence"/>
</dbReference>
<keyword evidence="5" id="KW-0732">Signal</keyword>
<evidence type="ECO:0000256" key="1">
    <source>
        <dbReference type="ARBA" id="ARBA00005964"/>
    </source>
</evidence>
<organism evidence="7">
    <name type="scientific">Medioppia subpectinata</name>
    <dbReference type="NCBI Taxonomy" id="1979941"/>
    <lineage>
        <taxon>Eukaryota</taxon>
        <taxon>Metazoa</taxon>
        <taxon>Ecdysozoa</taxon>
        <taxon>Arthropoda</taxon>
        <taxon>Chelicerata</taxon>
        <taxon>Arachnida</taxon>
        <taxon>Acari</taxon>
        <taxon>Acariformes</taxon>
        <taxon>Sarcoptiformes</taxon>
        <taxon>Oribatida</taxon>
        <taxon>Brachypylina</taxon>
        <taxon>Oppioidea</taxon>
        <taxon>Oppiidae</taxon>
        <taxon>Medioppia</taxon>
    </lineage>
</organism>
<keyword evidence="4" id="KW-0325">Glycoprotein</keyword>
<dbReference type="PANTHER" id="PTHR43918">
    <property type="entry name" value="ACETYLCHOLINESTERASE"/>
    <property type="match status" value="1"/>
</dbReference>
<protein>
    <recommendedName>
        <fullName evidence="5">Carboxylic ester hydrolase</fullName>
        <ecNumber evidence="5">3.1.1.-</ecNumber>
    </recommendedName>
</protein>
<dbReference type="PROSITE" id="PS00122">
    <property type="entry name" value="CARBOXYLESTERASE_B_1"/>
    <property type="match status" value="1"/>
</dbReference>
<feature type="signal peptide" evidence="5">
    <location>
        <begin position="1"/>
        <end position="20"/>
    </location>
</feature>
<gene>
    <name evidence="7" type="ORF">OSB1V03_LOCUS7812</name>
</gene>
<dbReference type="EMBL" id="CAJPIZ010004682">
    <property type="protein sequence ID" value="CAG2107815.1"/>
    <property type="molecule type" value="Genomic_DNA"/>
</dbReference>
<evidence type="ECO:0000256" key="2">
    <source>
        <dbReference type="ARBA" id="ARBA00022487"/>
    </source>
</evidence>
<dbReference type="EMBL" id="OC859257">
    <property type="protein sequence ID" value="CAD7627385.1"/>
    <property type="molecule type" value="Genomic_DNA"/>
</dbReference>
<dbReference type="OrthoDB" id="6508095at2759"/>
<keyword evidence="2" id="KW-0719">Serine esterase</keyword>
<dbReference type="SUPFAM" id="SSF53474">
    <property type="entry name" value="alpha/beta-Hydrolases"/>
    <property type="match status" value="1"/>
</dbReference>
<accession>A0A7R9KSH1</accession>
<dbReference type="GO" id="GO:0005886">
    <property type="term" value="C:plasma membrane"/>
    <property type="evidence" value="ECO:0007669"/>
    <property type="project" value="TreeGrafter"/>
</dbReference>
<evidence type="ECO:0000259" key="6">
    <source>
        <dbReference type="Pfam" id="PF00135"/>
    </source>
</evidence>
<dbReference type="Gene3D" id="3.40.50.1820">
    <property type="entry name" value="alpha/beta hydrolase"/>
    <property type="match status" value="1"/>
</dbReference>
<feature type="domain" description="Carboxylesterase type B" evidence="6">
    <location>
        <begin position="15"/>
        <end position="301"/>
    </location>
</feature>
<comment type="similarity">
    <text evidence="1 5">Belongs to the type-B carboxylesterase/lipase family.</text>
</comment>
<dbReference type="InterPro" id="IPR029058">
    <property type="entry name" value="AB_hydrolase_fold"/>
</dbReference>
<evidence type="ECO:0000256" key="5">
    <source>
        <dbReference type="RuleBase" id="RU361235"/>
    </source>
</evidence>
<keyword evidence="3 5" id="KW-0378">Hydrolase</keyword>
<dbReference type="GO" id="GO:0005615">
    <property type="term" value="C:extracellular space"/>
    <property type="evidence" value="ECO:0007669"/>
    <property type="project" value="TreeGrafter"/>
</dbReference>
<dbReference type="InterPro" id="IPR002018">
    <property type="entry name" value="CarbesteraseB"/>
</dbReference>
<dbReference type="GO" id="GO:0019695">
    <property type="term" value="P:choline metabolic process"/>
    <property type="evidence" value="ECO:0007669"/>
    <property type="project" value="TreeGrafter"/>
</dbReference>
<evidence type="ECO:0000313" key="8">
    <source>
        <dbReference type="Proteomes" id="UP000759131"/>
    </source>
</evidence>